<keyword evidence="2" id="KW-0812">Transmembrane</keyword>
<feature type="region of interest" description="Disordered" evidence="1">
    <location>
        <begin position="1"/>
        <end position="21"/>
    </location>
</feature>
<sequence>MKGRYPMRSYQRTHHPQMNRDHQHLKKEVVRILYVTRVSMTVKLHVQRGAVMTWMISLTWLSLLMLSQGLQTYAVQALQAAICPCHWRKMQLDLLVGHIQL</sequence>
<evidence type="ECO:0000256" key="2">
    <source>
        <dbReference type="SAM" id="Phobius"/>
    </source>
</evidence>
<accession>A0A0A9CXR9</accession>
<dbReference type="AlphaFoldDB" id="A0A0A9CXR9"/>
<feature type="compositionally biased region" description="Basic residues" evidence="1">
    <location>
        <begin position="1"/>
        <end position="17"/>
    </location>
</feature>
<reference evidence="3" key="2">
    <citation type="journal article" date="2015" name="Data Brief">
        <title>Shoot transcriptome of the giant reed, Arundo donax.</title>
        <authorList>
            <person name="Barrero R.A."/>
            <person name="Guerrero F.D."/>
            <person name="Moolhuijzen P."/>
            <person name="Goolsby J.A."/>
            <person name="Tidwell J."/>
            <person name="Bellgard S.E."/>
            <person name="Bellgard M.I."/>
        </authorList>
    </citation>
    <scope>NUCLEOTIDE SEQUENCE</scope>
    <source>
        <tissue evidence="3">Shoot tissue taken approximately 20 cm above the soil surface</tissue>
    </source>
</reference>
<proteinExistence type="predicted"/>
<keyword evidence="2" id="KW-0472">Membrane</keyword>
<name>A0A0A9CXR9_ARUDO</name>
<dbReference type="EMBL" id="GBRH01218677">
    <property type="protein sequence ID" value="JAD79218.1"/>
    <property type="molecule type" value="Transcribed_RNA"/>
</dbReference>
<reference evidence="3" key="1">
    <citation type="submission" date="2014-09" db="EMBL/GenBank/DDBJ databases">
        <authorList>
            <person name="Magalhaes I.L.F."/>
            <person name="Oliveira U."/>
            <person name="Santos F.R."/>
            <person name="Vidigal T.H.D.A."/>
            <person name="Brescovit A.D."/>
            <person name="Santos A.J."/>
        </authorList>
    </citation>
    <scope>NUCLEOTIDE SEQUENCE</scope>
    <source>
        <tissue evidence="3">Shoot tissue taken approximately 20 cm above the soil surface</tissue>
    </source>
</reference>
<feature type="transmembrane region" description="Helical" evidence="2">
    <location>
        <begin position="49"/>
        <end position="70"/>
    </location>
</feature>
<protein>
    <submittedName>
        <fullName evidence="3">Uncharacterized protein</fullName>
    </submittedName>
</protein>
<organism evidence="3">
    <name type="scientific">Arundo donax</name>
    <name type="common">Giant reed</name>
    <name type="synonym">Donax arundinaceus</name>
    <dbReference type="NCBI Taxonomy" id="35708"/>
    <lineage>
        <taxon>Eukaryota</taxon>
        <taxon>Viridiplantae</taxon>
        <taxon>Streptophyta</taxon>
        <taxon>Embryophyta</taxon>
        <taxon>Tracheophyta</taxon>
        <taxon>Spermatophyta</taxon>
        <taxon>Magnoliopsida</taxon>
        <taxon>Liliopsida</taxon>
        <taxon>Poales</taxon>
        <taxon>Poaceae</taxon>
        <taxon>PACMAD clade</taxon>
        <taxon>Arundinoideae</taxon>
        <taxon>Arundineae</taxon>
        <taxon>Arundo</taxon>
    </lineage>
</organism>
<evidence type="ECO:0000313" key="3">
    <source>
        <dbReference type="EMBL" id="JAD79218.1"/>
    </source>
</evidence>
<keyword evidence="2" id="KW-1133">Transmembrane helix</keyword>
<evidence type="ECO:0000256" key="1">
    <source>
        <dbReference type="SAM" id="MobiDB-lite"/>
    </source>
</evidence>